<organism evidence="2 3">
    <name type="scientific">Marinobacter salinus</name>
    <dbReference type="NCBI Taxonomy" id="1874317"/>
    <lineage>
        <taxon>Bacteria</taxon>
        <taxon>Pseudomonadati</taxon>
        <taxon>Pseudomonadota</taxon>
        <taxon>Gammaproteobacteria</taxon>
        <taxon>Pseudomonadales</taxon>
        <taxon>Marinobacteraceae</taxon>
        <taxon>Marinobacter</taxon>
    </lineage>
</organism>
<dbReference type="Pfam" id="PF00156">
    <property type="entry name" value="Pribosyltran"/>
    <property type="match status" value="1"/>
</dbReference>
<dbReference type="InterPro" id="IPR029057">
    <property type="entry name" value="PRTase-like"/>
</dbReference>
<keyword evidence="3" id="KW-1185">Reference proteome</keyword>
<reference evidence="2 3" key="1">
    <citation type="submission" date="2016-10" db="EMBL/GenBank/DDBJ databases">
        <title>Marinobacter salinus sp. nov., a moderately halophilic bacterium isolated from a tidal flat environment.</title>
        <authorList>
            <person name="Park S.-J."/>
        </authorList>
    </citation>
    <scope>NUCLEOTIDE SEQUENCE [LARGE SCALE GENOMIC DNA]</scope>
    <source>
        <strain evidence="2 3">Hb8</strain>
    </source>
</reference>
<keyword evidence="2" id="KW-0328">Glycosyltransferase</keyword>
<dbReference type="Gene3D" id="3.40.50.2020">
    <property type="match status" value="1"/>
</dbReference>
<dbReference type="KEGG" id="msq:BKP64_04220"/>
<evidence type="ECO:0000259" key="1">
    <source>
        <dbReference type="Pfam" id="PF00156"/>
    </source>
</evidence>
<protein>
    <submittedName>
        <fullName evidence="2">Phosphoribosyltransferase</fullName>
    </submittedName>
</protein>
<sequence length="218" mass="23768">MVKLPINNRIEAGQALARAMSRYRGREDLLVLGLPRGGVPVAYEIAADLNVQLDLMLVRKLGTPGQKELAMGAIASGGIRVLNDEIVGALGISDEAIERVASEEQQELERREQAYRGDRSRPEIEGKCIILVDDGLATGASMRAAIEALRLQNPSSIVVAVPVAPSDTIGKLSAEADDVICLATPEPFMAIGNWYRDFTQVSDQEVKQTLNKAWERFR</sequence>
<name>A0A1D9GRG3_9GAMM</name>
<dbReference type="Proteomes" id="UP000177445">
    <property type="component" value="Chromosome"/>
</dbReference>
<dbReference type="STRING" id="1874317.BKP64_04220"/>
<dbReference type="CDD" id="cd06223">
    <property type="entry name" value="PRTases_typeI"/>
    <property type="match status" value="1"/>
</dbReference>
<proteinExistence type="predicted"/>
<dbReference type="Gene3D" id="3.30.1310.20">
    <property type="entry name" value="PRTase-like"/>
    <property type="match status" value="1"/>
</dbReference>
<dbReference type="GO" id="GO:0016757">
    <property type="term" value="F:glycosyltransferase activity"/>
    <property type="evidence" value="ECO:0007669"/>
    <property type="project" value="UniProtKB-KW"/>
</dbReference>
<evidence type="ECO:0000313" key="2">
    <source>
        <dbReference type="EMBL" id="AOY90144.1"/>
    </source>
</evidence>
<evidence type="ECO:0000313" key="3">
    <source>
        <dbReference type="Proteomes" id="UP000177445"/>
    </source>
</evidence>
<gene>
    <name evidence="2" type="ORF">BKP64_04220</name>
</gene>
<feature type="domain" description="Phosphoribosyltransferase" evidence="1">
    <location>
        <begin position="11"/>
        <end position="180"/>
    </location>
</feature>
<keyword evidence="2" id="KW-0808">Transferase</keyword>
<dbReference type="SUPFAM" id="SSF53271">
    <property type="entry name" value="PRTase-like"/>
    <property type="match status" value="1"/>
</dbReference>
<dbReference type="EMBL" id="CP017715">
    <property type="protein sequence ID" value="AOY90144.1"/>
    <property type="molecule type" value="Genomic_DNA"/>
</dbReference>
<dbReference type="InterPro" id="IPR000836">
    <property type="entry name" value="PRTase_dom"/>
</dbReference>
<dbReference type="OrthoDB" id="9810066at2"/>
<dbReference type="AlphaFoldDB" id="A0A1D9GRG3"/>
<accession>A0A1D9GRG3</accession>